<dbReference type="EMBL" id="CP038799">
    <property type="protein sequence ID" value="QIV85263.1"/>
    <property type="molecule type" value="Genomic_DNA"/>
</dbReference>
<dbReference type="SMART" id="SM01012">
    <property type="entry name" value="ANTAR"/>
    <property type="match status" value="1"/>
</dbReference>
<dbReference type="Gene3D" id="3.30.450.40">
    <property type="match status" value="1"/>
</dbReference>
<dbReference type="Proteomes" id="UP000501849">
    <property type="component" value="Chromosome"/>
</dbReference>
<keyword evidence="2" id="KW-0804">Transcription</keyword>
<dbReference type="Pfam" id="PF13185">
    <property type="entry name" value="GAF_2"/>
    <property type="match status" value="1"/>
</dbReference>
<dbReference type="KEGG" id="mfre:EXE63_12040"/>
<dbReference type="InterPro" id="IPR029016">
    <property type="entry name" value="GAF-like_dom_sf"/>
</dbReference>
<protein>
    <submittedName>
        <fullName evidence="4">ANTAR domain-containing protein</fullName>
    </submittedName>
</protein>
<sequence>MQRAVVFQQRGETDVEQALRELNEVTVASIPGARYAGITLVDEDGKVTSVGATHEFARTLDELQSTLGEGPCLSAAWENHTMLIDDLVAERRWPSYCREVTERTPVRSVLSVQLDTPSAGIAALNFQAEAAGSFDEDAAELARVFAAHTTLVWNSLHRERQFQTALGSRDLIGQAKGMLMERFDIDGVAAFDALRHLSQDMNVKLVEVAQKIVSAGPDRP</sequence>
<name>A0A6H0SCM5_9MYCO</name>
<dbReference type="SUPFAM" id="SSF55781">
    <property type="entry name" value="GAF domain-like"/>
    <property type="match status" value="1"/>
</dbReference>
<keyword evidence="5" id="KW-1185">Reference proteome</keyword>
<reference evidence="4 5" key="1">
    <citation type="submission" date="2019-04" db="EMBL/GenBank/DDBJ databases">
        <title>Draft, Whole-Genome Sequence of the Anthracene-degrading Mycobacterium frederiksbergense LB501T, Isolated from a Polycyclic Aromatic Hydrocarbon (PAH)-Contaminated Soil.</title>
        <authorList>
            <person name="Augelletti F."/>
        </authorList>
    </citation>
    <scope>NUCLEOTIDE SEQUENCE [LARGE SCALE GENOMIC DNA]</scope>
    <source>
        <strain evidence="4 5">LB 501T</strain>
    </source>
</reference>
<dbReference type="PIRSF" id="PIRSF036625">
    <property type="entry name" value="GAF_ANTAR"/>
    <property type="match status" value="1"/>
</dbReference>
<keyword evidence="1" id="KW-0805">Transcription regulation</keyword>
<gene>
    <name evidence="4" type="ORF">EXE63_12040</name>
</gene>
<dbReference type="InterPro" id="IPR012074">
    <property type="entry name" value="GAF_ANTAR"/>
</dbReference>
<dbReference type="GO" id="GO:0003723">
    <property type="term" value="F:RNA binding"/>
    <property type="evidence" value="ECO:0007669"/>
    <property type="project" value="InterPro"/>
</dbReference>
<dbReference type="InterPro" id="IPR003018">
    <property type="entry name" value="GAF"/>
</dbReference>
<evidence type="ECO:0000313" key="4">
    <source>
        <dbReference type="EMBL" id="QIV85263.1"/>
    </source>
</evidence>
<feature type="domain" description="ANTAR" evidence="3">
    <location>
        <begin position="152"/>
        <end position="213"/>
    </location>
</feature>
<evidence type="ECO:0000313" key="5">
    <source>
        <dbReference type="Proteomes" id="UP000501849"/>
    </source>
</evidence>
<organism evidence="4 5">
    <name type="scientific">Mycolicibacterium frederiksbergense</name>
    <dbReference type="NCBI Taxonomy" id="117567"/>
    <lineage>
        <taxon>Bacteria</taxon>
        <taxon>Bacillati</taxon>
        <taxon>Actinomycetota</taxon>
        <taxon>Actinomycetes</taxon>
        <taxon>Mycobacteriales</taxon>
        <taxon>Mycobacteriaceae</taxon>
        <taxon>Mycolicibacterium</taxon>
    </lineage>
</organism>
<dbReference type="AlphaFoldDB" id="A0A6H0SCM5"/>
<proteinExistence type="predicted"/>
<evidence type="ECO:0000256" key="1">
    <source>
        <dbReference type="ARBA" id="ARBA00023015"/>
    </source>
</evidence>
<accession>A0A6H0SCM5</accession>
<dbReference type="PROSITE" id="PS50921">
    <property type="entry name" value="ANTAR"/>
    <property type="match status" value="1"/>
</dbReference>
<dbReference type="InterPro" id="IPR005561">
    <property type="entry name" value="ANTAR"/>
</dbReference>
<dbReference type="Gene3D" id="1.10.10.10">
    <property type="entry name" value="Winged helix-like DNA-binding domain superfamily/Winged helix DNA-binding domain"/>
    <property type="match status" value="1"/>
</dbReference>
<evidence type="ECO:0000259" key="3">
    <source>
        <dbReference type="PROSITE" id="PS50921"/>
    </source>
</evidence>
<dbReference type="InterPro" id="IPR036388">
    <property type="entry name" value="WH-like_DNA-bd_sf"/>
</dbReference>
<dbReference type="Pfam" id="PF03861">
    <property type="entry name" value="ANTAR"/>
    <property type="match status" value="1"/>
</dbReference>
<evidence type="ECO:0000256" key="2">
    <source>
        <dbReference type="ARBA" id="ARBA00023163"/>
    </source>
</evidence>